<dbReference type="RefSeq" id="WP_085440306.1">
    <property type="nucleotide sequence ID" value="NZ_LVJN01000014.1"/>
</dbReference>
<feature type="transmembrane region" description="Helical" evidence="1">
    <location>
        <begin position="20"/>
        <end position="39"/>
    </location>
</feature>
<accession>A0A1Y2K956</accession>
<feature type="transmembrane region" description="Helical" evidence="1">
    <location>
        <begin position="117"/>
        <end position="136"/>
    </location>
</feature>
<gene>
    <name evidence="2" type="ORF">MAIT1_04496</name>
</gene>
<evidence type="ECO:0000313" key="2">
    <source>
        <dbReference type="EMBL" id="OSM07284.1"/>
    </source>
</evidence>
<keyword evidence="1" id="KW-0472">Membrane</keyword>
<dbReference type="EMBL" id="LVJN01000014">
    <property type="protein sequence ID" value="OSM07284.1"/>
    <property type="molecule type" value="Genomic_DNA"/>
</dbReference>
<protein>
    <submittedName>
        <fullName evidence="2">Uncharacterized protein</fullName>
    </submittedName>
</protein>
<evidence type="ECO:0000256" key="1">
    <source>
        <dbReference type="SAM" id="Phobius"/>
    </source>
</evidence>
<name>A0A1Y2K956_9PROT</name>
<sequence>MRDFKRLLSNENHKVSHEALGWLLALSAYFFMHHIVSVYDAREIPFGAVTPVLGHVFGWVYSIADYHEIQGLLTAIYYLFVTTQILITLAWFSLFHESGRELLPWGLNRGRQRAPKTAWVVLMFVALIGYDTVSMVGGEPWDSYRSVDDFIFIKSAMIVCVRGLMYLGLGLVIAFRAVQDTDV</sequence>
<feature type="transmembrane region" description="Helical" evidence="1">
    <location>
        <begin position="46"/>
        <end position="64"/>
    </location>
</feature>
<keyword evidence="1" id="KW-1133">Transmembrane helix</keyword>
<feature type="transmembrane region" description="Helical" evidence="1">
    <location>
        <begin position="76"/>
        <end position="96"/>
    </location>
</feature>
<keyword evidence="3" id="KW-1185">Reference proteome</keyword>
<feature type="transmembrane region" description="Helical" evidence="1">
    <location>
        <begin position="156"/>
        <end position="178"/>
    </location>
</feature>
<comment type="caution">
    <text evidence="2">The sequence shown here is derived from an EMBL/GenBank/DDBJ whole genome shotgun (WGS) entry which is preliminary data.</text>
</comment>
<proteinExistence type="predicted"/>
<evidence type="ECO:0000313" key="3">
    <source>
        <dbReference type="Proteomes" id="UP000194003"/>
    </source>
</evidence>
<dbReference type="Proteomes" id="UP000194003">
    <property type="component" value="Unassembled WGS sequence"/>
</dbReference>
<organism evidence="2 3">
    <name type="scientific">Magnetofaba australis IT-1</name>
    <dbReference type="NCBI Taxonomy" id="1434232"/>
    <lineage>
        <taxon>Bacteria</taxon>
        <taxon>Pseudomonadati</taxon>
        <taxon>Pseudomonadota</taxon>
        <taxon>Magnetococcia</taxon>
        <taxon>Magnetococcales</taxon>
        <taxon>Magnetococcaceae</taxon>
        <taxon>Magnetofaba</taxon>
    </lineage>
</organism>
<keyword evidence="1" id="KW-0812">Transmembrane</keyword>
<dbReference type="AlphaFoldDB" id="A0A1Y2K956"/>
<reference evidence="2 3" key="1">
    <citation type="journal article" date="2016" name="BMC Genomics">
        <title>Combined genomic and structural analyses of a cultured magnetotactic bacterium reveals its niche adaptation to a dynamic environment.</title>
        <authorList>
            <person name="Araujo A.C."/>
            <person name="Morillo V."/>
            <person name="Cypriano J."/>
            <person name="Teixeira L.C."/>
            <person name="Leao P."/>
            <person name="Lyra S."/>
            <person name="Almeida L.G."/>
            <person name="Bazylinski D.A."/>
            <person name="Vasconcellos A.T."/>
            <person name="Abreu F."/>
            <person name="Lins U."/>
        </authorList>
    </citation>
    <scope>NUCLEOTIDE SEQUENCE [LARGE SCALE GENOMIC DNA]</scope>
    <source>
        <strain evidence="2 3">IT-1</strain>
    </source>
</reference>